<evidence type="ECO:0000313" key="1">
    <source>
        <dbReference type="EMBL" id="QBQ80837.1"/>
    </source>
</evidence>
<gene>
    <name evidence="1" type="ORF">MM01_00001</name>
</gene>
<name>A0A482N2W6_9CAUD</name>
<sequence>MNETKTLGEVIREMVKMALKSEDKTFRAPLEHITELVLGKDCRDEFGTLPRLEQLKSSYVYNTTARMEELREAGLKATHSIESIDYMNDFGTGYIKGEPELVITLKPGTTNIGTRKKAVEQTKIVAIEEFKSKLLKFSPSTIELEGEMLEGALYAINAYREMIKEMN</sequence>
<evidence type="ECO:0000313" key="2">
    <source>
        <dbReference type="Proteomes" id="UP000307356"/>
    </source>
</evidence>
<proteinExistence type="predicted"/>
<dbReference type="Pfam" id="PF23796">
    <property type="entry name" value="DUF7174"/>
    <property type="match status" value="1"/>
</dbReference>
<protein>
    <submittedName>
        <fullName evidence="1">Uncharacterized protein</fullName>
    </submittedName>
</protein>
<accession>A0A482N2W6</accession>
<dbReference type="InterPro" id="IPR055598">
    <property type="entry name" value="DUF7174"/>
</dbReference>
<organism evidence="1 2">
    <name type="scientific">Escherichia phage vB_EcoS_MM01</name>
    <dbReference type="NCBI Taxonomy" id="2508188"/>
    <lineage>
        <taxon>Viruses</taxon>
        <taxon>Duplodnaviria</taxon>
        <taxon>Heunggongvirae</taxon>
        <taxon>Uroviricota</taxon>
        <taxon>Caudoviricetes</taxon>
        <taxon>Drexlerviridae</taxon>
        <taxon>Braunvirinae</taxon>
        <taxon>Inhoffenstrassevirus</taxon>
        <taxon>Inhoffenstrassevirus MM01</taxon>
    </lineage>
</organism>
<dbReference type="EMBL" id="MK373793">
    <property type="protein sequence ID" value="QBQ80837.1"/>
    <property type="molecule type" value="Genomic_DNA"/>
</dbReference>
<reference evidence="1 2" key="1">
    <citation type="submission" date="2019-01" db="EMBL/GenBank/DDBJ databases">
        <title>Still something new to discover - new insights into E. coli phage diversity and taxonomy.</title>
        <authorList>
            <person name="Korf I.H.E."/>
            <person name="Adriaennsens E."/>
            <person name="Dreiseikelmann B."/>
            <person name="Kropinski A."/>
            <person name="Nimtz M."/>
            <person name="Meier-Kolthoff J.P."/>
            <person name="Rohde M."/>
            <person name="van Raaij M."/>
            <person name="Wittmann J."/>
        </authorList>
    </citation>
    <scope>NUCLEOTIDE SEQUENCE [LARGE SCALE GENOMIC DNA]</scope>
</reference>
<keyword evidence="2" id="KW-1185">Reference proteome</keyword>
<dbReference type="Proteomes" id="UP000307356">
    <property type="component" value="Segment"/>
</dbReference>